<name>A0A9D1QEU7_9BACT</name>
<gene>
    <name evidence="1" type="ORF">H9888_05465</name>
</gene>
<evidence type="ECO:0000313" key="1">
    <source>
        <dbReference type="EMBL" id="HIW10935.1"/>
    </source>
</evidence>
<protein>
    <recommendedName>
        <fullName evidence="3">Peptidyl-prolyl cis-trans isomerase</fullName>
    </recommendedName>
</protein>
<dbReference type="PROSITE" id="PS51257">
    <property type="entry name" value="PROKAR_LIPOPROTEIN"/>
    <property type="match status" value="1"/>
</dbReference>
<organism evidence="1 2">
    <name type="scientific">Candidatus Rikenella faecigallinarum</name>
    <dbReference type="NCBI Taxonomy" id="2838745"/>
    <lineage>
        <taxon>Bacteria</taxon>
        <taxon>Pseudomonadati</taxon>
        <taxon>Bacteroidota</taxon>
        <taxon>Bacteroidia</taxon>
        <taxon>Bacteroidales</taxon>
        <taxon>Rikenellaceae</taxon>
        <taxon>Rikenella</taxon>
    </lineage>
</organism>
<comment type="caution">
    <text evidence="1">The sequence shown here is derived from an EMBL/GenBank/DDBJ whole genome shotgun (WGS) entry which is preliminary data.</text>
</comment>
<dbReference type="Proteomes" id="UP000823926">
    <property type="component" value="Unassembled WGS sequence"/>
</dbReference>
<reference evidence="1" key="2">
    <citation type="submission" date="2021-04" db="EMBL/GenBank/DDBJ databases">
        <authorList>
            <person name="Gilroy R."/>
        </authorList>
    </citation>
    <scope>NUCLEOTIDE SEQUENCE</scope>
    <source>
        <strain evidence="1">ChiBcec15-1070</strain>
    </source>
</reference>
<dbReference type="AlphaFoldDB" id="A0A9D1QEU7"/>
<sequence>MKHHTLRWFLLPALSLLTIGCNQLNLYTEDKGEVLARVGEHELYANDLTRLIDPGLPPQDSLAALQSLVDNWVRKEIKTAAAEAALSGHSDEIEEMVAQYRSSLVTYQYEQEWMAERLDTTVTTEQIRTYYDDNRNTFRLAGPIVKARIVRLPSGLRQSRKLEEMFRSERETDRNDFLNICQKNQYLTNDFSTEWTDFSTVVRHIPFSQSNFDDFLRTRKYYDVEDDQYKYMMVIDAYRPTGDYSPMERETANIRKIILNKRRQTLLNTLEDSLYRAAQSQKQFEIHLNQ</sequence>
<evidence type="ECO:0000313" key="2">
    <source>
        <dbReference type="Proteomes" id="UP000823926"/>
    </source>
</evidence>
<reference evidence="1" key="1">
    <citation type="journal article" date="2021" name="PeerJ">
        <title>Extensive microbial diversity within the chicken gut microbiome revealed by metagenomics and culture.</title>
        <authorList>
            <person name="Gilroy R."/>
            <person name="Ravi A."/>
            <person name="Getino M."/>
            <person name="Pursley I."/>
            <person name="Horton D.L."/>
            <person name="Alikhan N.F."/>
            <person name="Baker D."/>
            <person name="Gharbi K."/>
            <person name="Hall N."/>
            <person name="Watson M."/>
            <person name="Adriaenssens E.M."/>
            <person name="Foster-Nyarko E."/>
            <person name="Jarju S."/>
            <person name="Secka A."/>
            <person name="Antonio M."/>
            <person name="Oren A."/>
            <person name="Chaudhuri R.R."/>
            <person name="La Ragione R."/>
            <person name="Hildebrand F."/>
            <person name="Pallen M.J."/>
        </authorList>
    </citation>
    <scope>NUCLEOTIDE SEQUENCE</scope>
    <source>
        <strain evidence="1">ChiBcec15-1070</strain>
    </source>
</reference>
<proteinExistence type="predicted"/>
<dbReference type="EMBL" id="DXHL01000026">
    <property type="protein sequence ID" value="HIW10935.1"/>
    <property type="molecule type" value="Genomic_DNA"/>
</dbReference>
<evidence type="ECO:0008006" key="3">
    <source>
        <dbReference type="Google" id="ProtNLM"/>
    </source>
</evidence>
<accession>A0A9D1QEU7</accession>